<organism evidence="1">
    <name type="scientific">virus sp. ctML55</name>
    <dbReference type="NCBI Taxonomy" id="2827627"/>
    <lineage>
        <taxon>Viruses</taxon>
    </lineage>
</organism>
<dbReference type="EMBL" id="BK059105">
    <property type="protein sequence ID" value="DAE30967.1"/>
    <property type="molecule type" value="Genomic_DNA"/>
</dbReference>
<proteinExistence type="predicted"/>
<evidence type="ECO:0000313" key="1">
    <source>
        <dbReference type="EMBL" id="DAE30967.1"/>
    </source>
</evidence>
<reference evidence="1" key="1">
    <citation type="journal article" date="2021" name="Proc. Natl. Acad. Sci. U.S.A.">
        <title>A Catalog of Tens of Thousands of Viruses from Human Metagenomes Reveals Hidden Associations with Chronic Diseases.</title>
        <authorList>
            <person name="Tisza M.J."/>
            <person name="Buck C.B."/>
        </authorList>
    </citation>
    <scope>NUCLEOTIDE SEQUENCE</scope>
    <source>
        <strain evidence="1">CtML55</strain>
    </source>
</reference>
<sequence>MVYLLTLAERLKPSTANLASLRDLNLGGSYKLGLITLLLTMKIFSPLSLR</sequence>
<accession>A0A8S5RHW6</accession>
<protein>
    <submittedName>
        <fullName evidence="1">Uncharacterized protein</fullName>
    </submittedName>
</protein>
<name>A0A8S5RHW6_9VIRU</name>